<dbReference type="InterPro" id="IPR006553">
    <property type="entry name" value="Leu-rich_rpt_Cys-con_subtyp"/>
</dbReference>
<dbReference type="SUPFAM" id="SSF52047">
    <property type="entry name" value="RNI-like"/>
    <property type="match status" value="1"/>
</dbReference>
<evidence type="ECO:0000313" key="2">
    <source>
        <dbReference type="Proteomes" id="UP000014500"/>
    </source>
</evidence>
<evidence type="ECO:0008006" key="3">
    <source>
        <dbReference type="Google" id="ProtNLM"/>
    </source>
</evidence>
<dbReference type="HOGENOM" id="CLU_960827_0_0_1"/>
<dbReference type="Gene3D" id="3.80.10.10">
    <property type="entry name" value="Ribonuclease Inhibitor"/>
    <property type="match status" value="1"/>
</dbReference>
<dbReference type="Proteomes" id="UP000014500">
    <property type="component" value="Unassembled WGS sequence"/>
</dbReference>
<dbReference type="InterPro" id="IPR001611">
    <property type="entry name" value="Leu-rich_rpt"/>
</dbReference>
<accession>T1JGA6</accession>
<dbReference type="PhylomeDB" id="T1JGA6"/>
<organism evidence="1 2">
    <name type="scientific">Strigamia maritima</name>
    <name type="common">European centipede</name>
    <name type="synonym">Geophilus maritimus</name>
    <dbReference type="NCBI Taxonomy" id="126957"/>
    <lineage>
        <taxon>Eukaryota</taxon>
        <taxon>Metazoa</taxon>
        <taxon>Ecdysozoa</taxon>
        <taxon>Arthropoda</taxon>
        <taxon>Myriapoda</taxon>
        <taxon>Chilopoda</taxon>
        <taxon>Pleurostigmophora</taxon>
        <taxon>Geophilomorpha</taxon>
        <taxon>Linotaeniidae</taxon>
        <taxon>Strigamia</taxon>
    </lineage>
</organism>
<dbReference type="AlphaFoldDB" id="T1JGA6"/>
<keyword evidence="2" id="KW-1185">Reference proteome</keyword>
<dbReference type="InterPro" id="IPR032675">
    <property type="entry name" value="LRR_dom_sf"/>
</dbReference>
<dbReference type="EMBL" id="JH432199">
    <property type="status" value="NOT_ANNOTATED_CDS"/>
    <property type="molecule type" value="Genomic_DNA"/>
</dbReference>
<dbReference type="SMART" id="SM00367">
    <property type="entry name" value="LRR_CC"/>
    <property type="match status" value="2"/>
</dbReference>
<dbReference type="EnsemblMetazoa" id="SMAR012877-RA">
    <property type="protein sequence ID" value="SMAR012877-PA"/>
    <property type="gene ID" value="SMAR012877"/>
</dbReference>
<reference evidence="1" key="2">
    <citation type="submission" date="2015-02" db="UniProtKB">
        <authorList>
            <consortium name="EnsemblMetazoa"/>
        </authorList>
    </citation>
    <scope>IDENTIFICATION</scope>
</reference>
<reference evidence="2" key="1">
    <citation type="submission" date="2011-05" db="EMBL/GenBank/DDBJ databases">
        <authorList>
            <person name="Richards S.R."/>
            <person name="Qu J."/>
            <person name="Jiang H."/>
            <person name="Jhangiani S.N."/>
            <person name="Agravi P."/>
            <person name="Goodspeed R."/>
            <person name="Gross S."/>
            <person name="Mandapat C."/>
            <person name="Jackson L."/>
            <person name="Mathew T."/>
            <person name="Pu L."/>
            <person name="Thornton R."/>
            <person name="Saada N."/>
            <person name="Wilczek-Boney K.B."/>
            <person name="Lee S."/>
            <person name="Kovar C."/>
            <person name="Wu Y."/>
            <person name="Scherer S.E."/>
            <person name="Worley K.C."/>
            <person name="Muzny D.M."/>
            <person name="Gibbs R."/>
        </authorList>
    </citation>
    <scope>NUCLEOTIDE SEQUENCE</scope>
    <source>
        <strain evidence="2">Brora</strain>
    </source>
</reference>
<name>T1JGA6_STRMM</name>
<dbReference type="STRING" id="126957.T1JGA6"/>
<protein>
    <recommendedName>
        <fullName evidence="3">F-box domain-containing protein</fullName>
    </recommendedName>
</protein>
<dbReference type="Pfam" id="PF13516">
    <property type="entry name" value="LRR_6"/>
    <property type="match status" value="1"/>
</dbReference>
<proteinExistence type="predicted"/>
<evidence type="ECO:0000313" key="1">
    <source>
        <dbReference type="EnsemblMetazoa" id="SMAR012877-PA"/>
    </source>
</evidence>
<sequence>MPYRKSILALQDLALRNVAELFELNDLQYLPSILIDELYQRRGELHFRVHNRELPAKIFIHTAAHQFDISCICGKPIKFDIPNCQVIKRITQICKKLTYLNLTGWDNVIPADLTQLILSIPLITTLVLTTCNDSLLSSIGNYCPHLEHLDLTSCDNIGDNGIRFLCFDINSQSRNSKIISLNVTKTNVTQHGCLMALKNLPNLKYFFHDFHKEILSLLGKLAASETFLSKCVEFSGKIHWSIEELKTATIFFPNLRKLFITSANESSIPLMRFKRLEILNVYEFPNCNGK</sequence>